<dbReference type="SUPFAM" id="SSF55874">
    <property type="entry name" value="ATPase domain of HSP90 chaperone/DNA topoisomerase II/histidine kinase"/>
    <property type="match status" value="1"/>
</dbReference>
<evidence type="ECO:0000313" key="2">
    <source>
        <dbReference type="Proteomes" id="UP000295805"/>
    </source>
</evidence>
<gene>
    <name evidence="1" type="ORF">EDD19_1278</name>
</gene>
<protein>
    <submittedName>
        <fullName evidence="1">Histidine kinase/DNA gyrase B/HSP90-like ATPase</fullName>
    </submittedName>
</protein>
<dbReference type="RefSeq" id="WP_231888825.1">
    <property type="nucleotide sequence ID" value="NZ_CP143053.1"/>
</dbReference>
<keyword evidence="1" id="KW-0808">Transferase</keyword>
<dbReference type="InterPro" id="IPR036890">
    <property type="entry name" value="HATPase_C_sf"/>
</dbReference>
<proteinExistence type="predicted"/>
<dbReference type="Pfam" id="PF13589">
    <property type="entry name" value="HATPase_c_3"/>
    <property type="match status" value="1"/>
</dbReference>
<name>A0A4R3ZQ94_9ACTN</name>
<organism evidence="1 2">
    <name type="scientific">Dietzia cinnamea</name>
    <dbReference type="NCBI Taxonomy" id="321318"/>
    <lineage>
        <taxon>Bacteria</taxon>
        <taxon>Bacillati</taxon>
        <taxon>Actinomycetota</taxon>
        <taxon>Actinomycetes</taxon>
        <taxon>Mycobacteriales</taxon>
        <taxon>Dietziaceae</taxon>
        <taxon>Dietzia</taxon>
    </lineage>
</organism>
<dbReference type="AlphaFoldDB" id="A0A4R3ZQ94"/>
<accession>A0A4R3ZQ94</accession>
<dbReference type="Proteomes" id="UP000295805">
    <property type="component" value="Unassembled WGS sequence"/>
</dbReference>
<dbReference type="EMBL" id="SMCX01000027">
    <property type="protein sequence ID" value="TCW21172.1"/>
    <property type="molecule type" value="Genomic_DNA"/>
</dbReference>
<dbReference type="GO" id="GO:0016301">
    <property type="term" value="F:kinase activity"/>
    <property type="evidence" value="ECO:0007669"/>
    <property type="project" value="UniProtKB-KW"/>
</dbReference>
<dbReference type="Gene3D" id="3.30.565.10">
    <property type="entry name" value="Histidine kinase-like ATPase, C-terminal domain"/>
    <property type="match status" value="1"/>
</dbReference>
<reference evidence="1 2" key="1">
    <citation type="submission" date="2019-03" db="EMBL/GenBank/DDBJ databases">
        <title>Root nodule microbial communities of legume samples collected from USA, Mexico and Botswana.</title>
        <authorList>
            <person name="Hirsch A."/>
        </authorList>
    </citation>
    <scope>NUCLEOTIDE SEQUENCE [LARGE SCALE GENOMIC DNA]</scope>
    <source>
        <strain evidence="1 2">55</strain>
    </source>
</reference>
<evidence type="ECO:0000313" key="1">
    <source>
        <dbReference type="EMBL" id="TCW21172.1"/>
    </source>
</evidence>
<keyword evidence="1" id="KW-0418">Kinase</keyword>
<comment type="caution">
    <text evidence="1">The sequence shown here is derived from an EMBL/GenBank/DDBJ whole genome shotgun (WGS) entry which is preliminary data.</text>
</comment>
<dbReference type="GeneID" id="89529400"/>
<sequence>MNPGVAIASVTPSAARLTESLRDIGYDFSSAVADLIDNSVSAGAEKIRVFMEFDGEDSRVLICDDGHGMSVNGALESLRFGSRRDYELGDLGRYGLGLKTASLSQGRSVTVVSRTARMKEPQIQRLDLDLIAERDDWIVVVPHPDAATTRARELLAGEPGTVVIWEKLDRILPARQATGGWAKRRFDSLREKLISHLSMVFHRFLAGEGTARKIEIWVDDQPLAPWDPFQRDEPELKELGAESFEVMVGDHAGKVHLRRFILPSRNAFSSPEAFEAASGPLKWNRQQGLYIYRANRLVQWGGWAGTRALDEHTKLARASVDFDTDLDAAFNINVAKMRVALPPQLKQMLGRPISELCILANNAYRVDAPRRRNNGAVGMPSEVSNGAEIGLAIKAALVRTGNFDALKQISDLLKKESPEMAKSLGF</sequence>